<dbReference type="Proteomes" id="UP001108280">
    <property type="component" value="Chromosome 2"/>
</dbReference>
<keyword evidence="2" id="KW-1185">Reference proteome</keyword>
<organism evidence="2 3">
    <name type="scientific">Cricetulus griseus</name>
    <name type="common">Chinese hamster</name>
    <name type="synonym">Cricetulus barabensis griseus</name>
    <dbReference type="NCBI Taxonomy" id="10029"/>
    <lineage>
        <taxon>Eukaryota</taxon>
        <taxon>Metazoa</taxon>
        <taxon>Chordata</taxon>
        <taxon>Craniata</taxon>
        <taxon>Vertebrata</taxon>
        <taxon>Euteleostomi</taxon>
        <taxon>Mammalia</taxon>
        <taxon>Eutheria</taxon>
        <taxon>Euarchontoglires</taxon>
        <taxon>Glires</taxon>
        <taxon>Rodentia</taxon>
        <taxon>Myomorpha</taxon>
        <taxon>Muroidea</taxon>
        <taxon>Cricetidae</taxon>
        <taxon>Cricetinae</taxon>
        <taxon>Cricetulus</taxon>
    </lineage>
</organism>
<dbReference type="AlphaFoldDB" id="A0A9J7JTR6"/>
<feature type="region of interest" description="Disordered" evidence="1">
    <location>
        <begin position="85"/>
        <end position="253"/>
    </location>
</feature>
<protein>
    <submittedName>
        <fullName evidence="3">Translation initiation factor IF-2-like</fullName>
    </submittedName>
</protein>
<reference evidence="2" key="2">
    <citation type="journal article" date="2020" name="Biotechnol. Bioeng.">
        <title>Chromosome-scale scaffolds for the Chinese hamster reference genome assembly to facilitate the study of the CHO epigenome.</title>
        <authorList>
            <person name="Hilliard W."/>
            <person name="MacDonald M."/>
            <person name="Lee K.H."/>
        </authorList>
    </citation>
    <scope>NUCLEOTIDE SEQUENCE [LARGE SCALE GENOMIC DNA]</scope>
    <source>
        <strain evidence="2">17A/GY</strain>
    </source>
</reference>
<dbReference type="RefSeq" id="XP_035294558.1">
    <property type="nucleotide sequence ID" value="XM_035438667.1"/>
</dbReference>
<evidence type="ECO:0000256" key="1">
    <source>
        <dbReference type="SAM" id="MobiDB-lite"/>
    </source>
</evidence>
<evidence type="ECO:0000313" key="2">
    <source>
        <dbReference type="Proteomes" id="UP001108280"/>
    </source>
</evidence>
<accession>A0A9J7JTR6</accession>
<dbReference type="GeneID" id="107978069"/>
<evidence type="ECO:0000313" key="3">
    <source>
        <dbReference type="RefSeq" id="XP_035294558.1"/>
    </source>
</evidence>
<gene>
    <name evidence="3" type="primary">LOC107978069</name>
</gene>
<feature type="compositionally biased region" description="Pro residues" evidence="1">
    <location>
        <begin position="150"/>
        <end position="161"/>
    </location>
</feature>
<proteinExistence type="predicted"/>
<dbReference type="KEGG" id="cge:107978069"/>
<reference evidence="2" key="1">
    <citation type="journal article" date="2018" name="Biotechnol. Bioeng.">
        <title>A reference genome of the Chinese hamster based on a hybrid assembly strategy.</title>
        <authorList>
            <person name="Rupp O."/>
            <person name="MacDonald M.L."/>
            <person name="Li S."/>
            <person name="Dhiman H."/>
            <person name="Polson S."/>
            <person name="Griep S."/>
            <person name="Heffner K."/>
            <person name="Hernandez I."/>
            <person name="Brinkrolf K."/>
            <person name="Jadhav V."/>
            <person name="Samoudi M."/>
            <person name="Hao H."/>
            <person name="Kingham B."/>
            <person name="Goesmann A."/>
            <person name="Betenbaugh M.J."/>
            <person name="Lewis N.E."/>
            <person name="Borth N."/>
            <person name="Lee K.H."/>
        </authorList>
    </citation>
    <scope>NUCLEOTIDE SEQUENCE [LARGE SCALE GENOMIC DNA]</scope>
    <source>
        <strain evidence="2">17A/GY</strain>
    </source>
</reference>
<sequence>MALYPGHQKRHLRKDDIYAESKFGDWGQAEFQANLTNWRETLALSILQVYDRAWGLRNRRGPAPGAGAGVNRAARLPGCERPSARHYKCQTATPRNREASPGVGFGAQENEAPAPVPQTGRDSGETSARPRATPDSSHQHVLPRPHPSRPKLPPSPRPPPDSTRWDAGTWHTSRGIRAKSGPPPARNRQASRGPRAAAETATGSARPGGGGSRRARDTTASDPPVRMCAGERAGAQTGDAKGGAGSAQASSSR</sequence>
<reference evidence="3" key="3">
    <citation type="submission" date="2025-08" db="UniProtKB">
        <authorList>
            <consortium name="RefSeq"/>
        </authorList>
    </citation>
    <scope>IDENTIFICATION</scope>
    <source>
        <strain evidence="3">17A/GY</strain>
        <tissue evidence="3">Liver</tissue>
    </source>
</reference>
<name>A0A9J7JTR6_CRIGR</name>